<keyword evidence="5 6" id="KW-0472">Membrane</keyword>
<accession>A0A4Z0PGE1</accession>
<feature type="transmembrane region" description="Helical" evidence="6">
    <location>
        <begin position="101"/>
        <end position="122"/>
    </location>
</feature>
<evidence type="ECO:0000256" key="4">
    <source>
        <dbReference type="ARBA" id="ARBA00022989"/>
    </source>
</evidence>
<keyword evidence="9" id="KW-1185">Reference proteome</keyword>
<evidence type="ECO:0000313" key="8">
    <source>
        <dbReference type="EMBL" id="TGE13844.1"/>
    </source>
</evidence>
<comment type="subcellular location">
    <subcellularLocation>
        <location evidence="1 6">Cell membrane</location>
        <topology evidence="1 6">Multi-pass membrane protein</topology>
    </subcellularLocation>
</comment>
<sequence length="250" mass="26846">MSATAPPARSSRSSRAPLLIAGTLLAVPVGCYFLWPAFQTEAREAFAVLKSGDQAKVSAWIKQFGYWGPVVIVGGMVAQMFLVVVNVVLLILVAILAYGPWWGSLLALVGVVAASTVGYWIGHSAGEAMVGRLIGEKNEQKMVAEVQRYGTWAVVIARLSPLLSDDAVSFVAGVARMGYWRFLAATVAGVMPLIGLLAWLGENSDRLKSGLLWVSGVSIVLFGGYVWWDKRRNTSGATAEDARKTEKTGR</sequence>
<dbReference type="PANTHER" id="PTHR12677">
    <property type="entry name" value="GOLGI APPARATUS MEMBRANE PROTEIN TVP38-RELATED"/>
    <property type="match status" value="1"/>
</dbReference>
<dbReference type="Proteomes" id="UP000297739">
    <property type="component" value="Unassembled WGS sequence"/>
</dbReference>
<keyword evidence="3 6" id="KW-0812">Transmembrane</keyword>
<feature type="transmembrane region" description="Helical" evidence="6">
    <location>
        <begin position="179"/>
        <end position="199"/>
    </location>
</feature>
<dbReference type="EMBL" id="SRLD01000049">
    <property type="protein sequence ID" value="TGE13844.1"/>
    <property type="molecule type" value="Genomic_DNA"/>
</dbReference>
<dbReference type="RefSeq" id="WP_135499356.1">
    <property type="nucleotide sequence ID" value="NZ_SRLD01000049.1"/>
</dbReference>
<dbReference type="GO" id="GO:0005886">
    <property type="term" value="C:plasma membrane"/>
    <property type="evidence" value="ECO:0007669"/>
    <property type="project" value="UniProtKB-SubCell"/>
</dbReference>
<dbReference type="PANTHER" id="PTHR12677:SF59">
    <property type="entry name" value="GOLGI APPARATUS MEMBRANE PROTEIN TVP38-RELATED"/>
    <property type="match status" value="1"/>
</dbReference>
<feature type="transmembrane region" description="Helical" evidence="6">
    <location>
        <begin position="211"/>
        <end position="228"/>
    </location>
</feature>
<evidence type="ECO:0000256" key="1">
    <source>
        <dbReference type="ARBA" id="ARBA00004651"/>
    </source>
</evidence>
<evidence type="ECO:0000256" key="5">
    <source>
        <dbReference type="ARBA" id="ARBA00023136"/>
    </source>
</evidence>
<proteinExistence type="inferred from homology"/>
<keyword evidence="4 6" id="KW-1133">Transmembrane helix</keyword>
<evidence type="ECO:0000256" key="3">
    <source>
        <dbReference type="ARBA" id="ARBA00022692"/>
    </source>
</evidence>
<keyword evidence="2 6" id="KW-1003">Cell membrane</keyword>
<gene>
    <name evidence="8" type="ORF">E5J99_18775</name>
</gene>
<evidence type="ECO:0000256" key="6">
    <source>
        <dbReference type="RuleBase" id="RU366058"/>
    </source>
</evidence>
<feature type="transmembrane region" description="Helical" evidence="6">
    <location>
        <begin position="16"/>
        <end position="35"/>
    </location>
</feature>
<protein>
    <recommendedName>
        <fullName evidence="6">TVP38/TMEM64 family membrane protein</fullName>
    </recommendedName>
</protein>
<evidence type="ECO:0000313" key="9">
    <source>
        <dbReference type="Proteomes" id="UP000297739"/>
    </source>
</evidence>
<evidence type="ECO:0000259" key="7">
    <source>
        <dbReference type="Pfam" id="PF09335"/>
    </source>
</evidence>
<feature type="domain" description="VTT" evidence="7">
    <location>
        <begin position="87"/>
        <end position="202"/>
    </location>
</feature>
<dbReference type="InterPro" id="IPR015414">
    <property type="entry name" value="TMEM64"/>
</dbReference>
<dbReference type="Pfam" id="PF09335">
    <property type="entry name" value="VTT_dom"/>
    <property type="match status" value="1"/>
</dbReference>
<dbReference type="OrthoDB" id="9812980at2"/>
<feature type="transmembrane region" description="Helical" evidence="6">
    <location>
        <begin position="66"/>
        <end position="95"/>
    </location>
</feature>
<evidence type="ECO:0000256" key="2">
    <source>
        <dbReference type="ARBA" id="ARBA00022475"/>
    </source>
</evidence>
<comment type="similarity">
    <text evidence="6">Belongs to the TVP38/TMEM64 family.</text>
</comment>
<reference evidence="8 9" key="1">
    <citation type="submission" date="2019-04" db="EMBL/GenBank/DDBJ databases">
        <authorList>
            <person name="Feng G."/>
            <person name="Zhang J."/>
            <person name="Zhu H."/>
        </authorList>
    </citation>
    <scope>NUCLEOTIDE SEQUENCE [LARGE SCALE GENOMIC DNA]</scope>
    <source>
        <strain evidence="8 9">JCM 17223</strain>
    </source>
</reference>
<dbReference type="InterPro" id="IPR032816">
    <property type="entry name" value="VTT_dom"/>
</dbReference>
<dbReference type="AlphaFoldDB" id="A0A4Z0PGE1"/>
<name>A0A4Z0PGE1_9BACT</name>
<comment type="caution">
    <text evidence="8">The sequence shown here is derived from an EMBL/GenBank/DDBJ whole genome shotgun (WGS) entry which is preliminary data.</text>
</comment>
<organism evidence="8 9">
    <name type="scientific">Hymenobacter elongatus</name>
    <dbReference type="NCBI Taxonomy" id="877208"/>
    <lineage>
        <taxon>Bacteria</taxon>
        <taxon>Pseudomonadati</taxon>
        <taxon>Bacteroidota</taxon>
        <taxon>Cytophagia</taxon>
        <taxon>Cytophagales</taxon>
        <taxon>Hymenobacteraceae</taxon>
        <taxon>Hymenobacter</taxon>
    </lineage>
</organism>